<dbReference type="Proteomes" id="UP000462362">
    <property type="component" value="Unassembled WGS sequence"/>
</dbReference>
<keyword evidence="1 3" id="KW-0378">Hydrolase</keyword>
<keyword evidence="2" id="KW-0479">Metal-binding</keyword>
<feature type="binding site" evidence="2">
    <location>
        <position position="381"/>
    </location>
    <ligand>
        <name>Mn(2+)</name>
        <dbReference type="ChEBI" id="CHEBI:29035"/>
        <label>2</label>
    </ligand>
</feature>
<name>A0A6I3SAT0_9BURK</name>
<dbReference type="EMBL" id="WNCL01000070">
    <property type="protein sequence ID" value="MTU44391.1"/>
    <property type="molecule type" value="Genomic_DNA"/>
</dbReference>
<comment type="cofactor">
    <cofactor evidence="2">
        <name>Mn(2+)</name>
        <dbReference type="ChEBI" id="CHEBI:29035"/>
    </cofactor>
    <text evidence="2">The Mn(2+) ion enhances activity.</text>
</comment>
<feature type="binding site" evidence="2">
    <location>
        <position position="155"/>
    </location>
    <ligand>
        <name>Mn(2+)</name>
        <dbReference type="ChEBI" id="CHEBI:29035"/>
        <label>2</label>
    </ligand>
</feature>
<proteinExistence type="predicted"/>
<dbReference type="PANTHER" id="PTHR11014">
    <property type="entry name" value="PEPTIDASE M20 FAMILY MEMBER"/>
    <property type="match status" value="1"/>
</dbReference>
<comment type="caution">
    <text evidence="3">The sequence shown here is derived from an EMBL/GenBank/DDBJ whole genome shotgun (WGS) entry which is preliminary data.</text>
</comment>
<protein>
    <submittedName>
        <fullName evidence="3">Amidohydrolase</fullName>
    </submittedName>
</protein>
<dbReference type="InterPro" id="IPR002933">
    <property type="entry name" value="Peptidase_M20"/>
</dbReference>
<dbReference type="AlphaFoldDB" id="A0A6I3SAT0"/>
<dbReference type="FunFam" id="3.30.70.360:FF:000001">
    <property type="entry name" value="N-acetyldiaminopimelate deacetylase"/>
    <property type="match status" value="1"/>
</dbReference>
<dbReference type="Gene3D" id="3.30.70.360">
    <property type="match status" value="1"/>
</dbReference>
<evidence type="ECO:0000313" key="3">
    <source>
        <dbReference type="EMBL" id="MTU44391.1"/>
    </source>
</evidence>
<dbReference type="GO" id="GO:0019877">
    <property type="term" value="P:diaminopimelate biosynthetic process"/>
    <property type="evidence" value="ECO:0007669"/>
    <property type="project" value="UniProtKB-ARBA"/>
</dbReference>
<feature type="binding site" evidence="2">
    <location>
        <position position="122"/>
    </location>
    <ligand>
        <name>Mn(2+)</name>
        <dbReference type="ChEBI" id="CHEBI:29035"/>
        <label>2</label>
    </ligand>
</feature>
<sequence length="414" mass="45607">MTLYLIKLSQLKMKNTIDPESIRQELQQYESRLISFRKTVHENPEVGFNTRGTLARIKSILEQFGISGLDTETSPGSGFLLIEGNRPGATVALRADIDALPIEEKSGCEWASKNGNAHSCGHDGHQTWLIAAIIYLVKHRDFPGRILCIFQADEENVAGAQSVIDSGVFQKYGVKEIYGAHNEPSLDVGTIAFKAGPTMAACDLFSIRVVGVGTHGARPNFGKDPLPVATEIYNALQSLVSRTLDPLKSAVVSVCSFNTEGSRAYNIISDSVKMIGTVRTFDESIRDTIEEELTRRSQGIASAYGIKAETVYERRVSAVNNDPELTKDAKEAADRCFGAQNVIELAEPYMISEDFSSYQKVLPGCFFFIGVKDSEHKEALHSPYFDFNDKALIPAGAFFSYLALERLNKLQEAK</sequence>
<feature type="binding site" evidence="2">
    <location>
        <position position="181"/>
    </location>
    <ligand>
        <name>Mn(2+)</name>
        <dbReference type="ChEBI" id="CHEBI:29035"/>
        <label>2</label>
    </ligand>
</feature>
<dbReference type="GO" id="GO:0050118">
    <property type="term" value="F:N-acetyldiaminopimelate deacetylase activity"/>
    <property type="evidence" value="ECO:0007669"/>
    <property type="project" value="UniProtKB-ARBA"/>
</dbReference>
<dbReference type="Pfam" id="PF01546">
    <property type="entry name" value="Peptidase_M20"/>
    <property type="match status" value="1"/>
</dbReference>
<dbReference type="InterPro" id="IPR017439">
    <property type="entry name" value="Amidohydrolase"/>
</dbReference>
<dbReference type="Gene3D" id="3.40.630.10">
    <property type="entry name" value="Zn peptidases"/>
    <property type="match status" value="1"/>
</dbReference>
<accession>A0A6I3SAT0</accession>
<keyword evidence="2" id="KW-0464">Manganese</keyword>
<reference evidence="3 4" key="1">
    <citation type="journal article" date="2019" name="Nat. Med.">
        <title>A library of human gut bacterial isolates paired with longitudinal multiomics data enables mechanistic microbiome research.</title>
        <authorList>
            <person name="Poyet M."/>
            <person name="Groussin M."/>
            <person name="Gibbons S.M."/>
            <person name="Avila-Pacheco J."/>
            <person name="Jiang X."/>
            <person name="Kearney S.M."/>
            <person name="Perrotta A.R."/>
            <person name="Berdy B."/>
            <person name="Zhao S."/>
            <person name="Lieberman T.D."/>
            <person name="Swanson P.K."/>
            <person name="Smith M."/>
            <person name="Roesemann S."/>
            <person name="Alexander J.E."/>
            <person name="Rich S.A."/>
            <person name="Livny J."/>
            <person name="Vlamakis H."/>
            <person name="Clish C."/>
            <person name="Bullock K."/>
            <person name="Deik A."/>
            <person name="Scott J."/>
            <person name="Pierce K.A."/>
            <person name="Xavier R.J."/>
            <person name="Alm E.J."/>
        </authorList>
    </citation>
    <scope>NUCLEOTIDE SEQUENCE [LARGE SCALE GENOMIC DNA]</scope>
    <source>
        <strain evidence="3 4">BIOML-A2</strain>
    </source>
</reference>
<dbReference type="PIRSF" id="PIRSF005962">
    <property type="entry name" value="Pept_M20D_amidohydro"/>
    <property type="match status" value="1"/>
</dbReference>
<evidence type="ECO:0000313" key="4">
    <source>
        <dbReference type="Proteomes" id="UP000462362"/>
    </source>
</evidence>
<feature type="binding site" evidence="2">
    <location>
        <position position="120"/>
    </location>
    <ligand>
        <name>Mn(2+)</name>
        <dbReference type="ChEBI" id="CHEBI:29035"/>
        <label>2</label>
    </ligand>
</feature>
<dbReference type="InterPro" id="IPR036264">
    <property type="entry name" value="Bact_exopeptidase_dim_dom"/>
</dbReference>
<gene>
    <name evidence="3" type="ORF">GMD42_12430</name>
</gene>
<organism evidence="3 4">
    <name type="scientific">Parasutterella excrementihominis</name>
    <dbReference type="NCBI Taxonomy" id="487175"/>
    <lineage>
        <taxon>Bacteria</taxon>
        <taxon>Pseudomonadati</taxon>
        <taxon>Pseudomonadota</taxon>
        <taxon>Betaproteobacteria</taxon>
        <taxon>Burkholderiales</taxon>
        <taxon>Sutterellaceae</taxon>
        <taxon>Parasutterella</taxon>
    </lineage>
</organism>
<evidence type="ECO:0000256" key="1">
    <source>
        <dbReference type="ARBA" id="ARBA00022801"/>
    </source>
</evidence>
<dbReference type="SUPFAM" id="SSF53187">
    <property type="entry name" value="Zn-dependent exopeptidases"/>
    <property type="match status" value="1"/>
</dbReference>
<dbReference type="GO" id="GO:0046872">
    <property type="term" value="F:metal ion binding"/>
    <property type="evidence" value="ECO:0007669"/>
    <property type="project" value="UniProtKB-KW"/>
</dbReference>
<evidence type="ECO:0000256" key="2">
    <source>
        <dbReference type="PIRSR" id="PIRSR005962-1"/>
    </source>
</evidence>
<dbReference type="NCBIfam" id="TIGR01891">
    <property type="entry name" value="amidohydrolases"/>
    <property type="match status" value="1"/>
</dbReference>
<dbReference type="SUPFAM" id="SSF55031">
    <property type="entry name" value="Bacterial exopeptidase dimerisation domain"/>
    <property type="match status" value="1"/>
</dbReference>
<dbReference type="PANTHER" id="PTHR11014:SF63">
    <property type="entry name" value="METALLOPEPTIDASE, PUTATIVE (AFU_ORTHOLOGUE AFUA_6G09600)-RELATED"/>
    <property type="match status" value="1"/>
</dbReference>